<feature type="non-terminal residue" evidence="1">
    <location>
        <position position="110"/>
    </location>
</feature>
<evidence type="ECO:0000313" key="2">
    <source>
        <dbReference type="Proteomes" id="UP000837857"/>
    </source>
</evidence>
<reference evidence="1" key="1">
    <citation type="submission" date="2022-03" db="EMBL/GenBank/DDBJ databases">
        <authorList>
            <person name="Martin H S."/>
        </authorList>
    </citation>
    <scope>NUCLEOTIDE SEQUENCE</scope>
</reference>
<accession>A0ABN8IZ81</accession>
<keyword evidence="2" id="KW-1185">Reference proteome</keyword>
<dbReference type="EMBL" id="OW152817">
    <property type="protein sequence ID" value="CAH2068296.1"/>
    <property type="molecule type" value="Genomic_DNA"/>
</dbReference>
<protein>
    <submittedName>
        <fullName evidence="1">Uncharacterized protein</fullName>
    </submittedName>
</protein>
<evidence type="ECO:0000313" key="1">
    <source>
        <dbReference type="EMBL" id="CAH2068296.1"/>
    </source>
</evidence>
<sequence length="110" mass="12069">MERYKIENENNHRFIESGLTLTSEGASSAQGPSSPTLSQQVIFAAGARVHRPSPTPDESAIASRCTGTGRGYVSRVAIRFRTSGTKRPVKASVRRQAIRKRLNRTSKLRG</sequence>
<organism evidence="1 2">
    <name type="scientific">Iphiclides podalirius</name>
    <name type="common">scarce swallowtail</name>
    <dbReference type="NCBI Taxonomy" id="110791"/>
    <lineage>
        <taxon>Eukaryota</taxon>
        <taxon>Metazoa</taxon>
        <taxon>Ecdysozoa</taxon>
        <taxon>Arthropoda</taxon>
        <taxon>Hexapoda</taxon>
        <taxon>Insecta</taxon>
        <taxon>Pterygota</taxon>
        <taxon>Neoptera</taxon>
        <taxon>Endopterygota</taxon>
        <taxon>Lepidoptera</taxon>
        <taxon>Glossata</taxon>
        <taxon>Ditrysia</taxon>
        <taxon>Papilionoidea</taxon>
        <taxon>Papilionidae</taxon>
        <taxon>Papilioninae</taxon>
        <taxon>Iphiclides</taxon>
    </lineage>
</organism>
<proteinExistence type="predicted"/>
<gene>
    <name evidence="1" type="ORF">IPOD504_LOCUS14203</name>
</gene>
<dbReference type="Proteomes" id="UP000837857">
    <property type="component" value="Chromosome 5"/>
</dbReference>
<name>A0ABN8IZ81_9NEOP</name>